<feature type="chain" id="PRO_5002045020" description="Secreted protein" evidence="1">
    <location>
        <begin position="23"/>
        <end position="138"/>
    </location>
</feature>
<evidence type="ECO:0008006" key="3">
    <source>
        <dbReference type="Google" id="ProtNLM"/>
    </source>
</evidence>
<reference evidence="2" key="2">
    <citation type="journal article" date="2015" name="Data Brief">
        <title>Shoot transcriptome of the giant reed, Arundo donax.</title>
        <authorList>
            <person name="Barrero R.A."/>
            <person name="Guerrero F.D."/>
            <person name="Moolhuijzen P."/>
            <person name="Goolsby J.A."/>
            <person name="Tidwell J."/>
            <person name="Bellgard S.E."/>
            <person name="Bellgard M.I."/>
        </authorList>
    </citation>
    <scope>NUCLEOTIDE SEQUENCE</scope>
    <source>
        <tissue evidence="2">Shoot tissue taken approximately 20 cm above the soil surface</tissue>
    </source>
</reference>
<keyword evidence="1" id="KW-0732">Signal</keyword>
<feature type="signal peptide" evidence="1">
    <location>
        <begin position="1"/>
        <end position="22"/>
    </location>
</feature>
<reference evidence="2" key="1">
    <citation type="submission" date="2014-09" db="EMBL/GenBank/DDBJ databases">
        <authorList>
            <person name="Magalhaes I.L.F."/>
            <person name="Oliveira U."/>
            <person name="Santos F.R."/>
            <person name="Vidigal T.H.D.A."/>
            <person name="Brescovit A.D."/>
            <person name="Santos A.J."/>
        </authorList>
    </citation>
    <scope>NUCLEOTIDE SEQUENCE</scope>
    <source>
        <tissue evidence="2">Shoot tissue taken approximately 20 cm above the soil surface</tissue>
    </source>
</reference>
<dbReference type="AlphaFoldDB" id="A0A0A9GSU0"/>
<protein>
    <recommendedName>
        <fullName evidence="3">Secreted protein</fullName>
    </recommendedName>
</protein>
<name>A0A0A9GSU0_ARUDO</name>
<proteinExistence type="predicted"/>
<sequence length="138" mass="15510">MLSSCLFTSLAIFCYFHQLCYSSRCFALSVVAAVRFSTHTFCCSHLAVHLLLLHLLCPWNHNGGSDPKKGQCTSWCIFWYPRIQVVHTLLPHLVLMEQINKNTLLSGAEGSMYMSYSCHILNKKAGTGVLVYISAFCI</sequence>
<evidence type="ECO:0000256" key="1">
    <source>
        <dbReference type="SAM" id="SignalP"/>
    </source>
</evidence>
<accession>A0A0A9GSU0</accession>
<dbReference type="EMBL" id="GBRH01171292">
    <property type="protein sequence ID" value="JAE26604.1"/>
    <property type="molecule type" value="Transcribed_RNA"/>
</dbReference>
<organism evidence="2">
    <name type="scientific">Arundo donax</name>
    <name type="common">Giant reed</name>
    <name type="synonym">Donax arundinaceus</name>
    <dbReference type="NCBI Taxonomy" id="35708"/>
    <lineage>
        <taxon>Eukaryota</taxon>
        <taxon>Viridiplantae</taxon>
        <taxon>Streptophyta</taxon>
        <taxon>Embryophyta</taxon>
        <taxon>Tracheophyta</taxon>
        <taxon>Spermatophyta</taxon>
        <taxon>Magnoliopsida</taxon>
        <taxon>Liliopsida</taxon>
        <taxon>Poales</taxon>
        <taxon>Poaceae</taxon>
        <taxon>PACMAD clade</taxon>
        <taxon>Arundinoideae</taxon>
        <taxon>Arundineae</taxon>
        <taxon>Arundo</taxon>
    </lineage>
</organism>
<evidence type="ECO:0000313" key="2">
    <source>
        <dbReference type="EMBL" id="JAE26604.1"/>
    </source>
</evidence>